<dbReference type="PANTHER" id="PTHR36121">
    <property type="entry name" value="PROTEIN SXY"/>
    <property type="match status" value="1"/>
</dbReference>
<accession>A0A679J251</accession>
<gene>
    <name evidence="3" type="primary">tfoX1</name>
    <name evidence="3" type="ORF">VVAX_02328</name>
</gene>
<dbReference type="Pfam" id="PF04993">
    <property type="entry name" value="TfoX_N"/>
    <property type="match status" value="1"/>
</dbReference>
<reference evidence="3" key="1">
    <citation type="submission" date="2019-12" db="EMBL/GenBank/DDBJ databases">
        <authorList>
            <person name="Cremers G."/>
        </authorList>
    </citation>
    <scope>NUCLEOTIDE SEQUENCE</scope>
    <source>
        <strain evidence="3">Vvax</strain>
    </source>
</reference>
<dbReference type="InterPro" id="IPR047525">
    <property type="entry name" value="TfoX-like"/>
</dbReference>
<feature type="region of interest" description="Disordered" evidence="1">
    <location>
        <begin position="102"/>
        <end position="153"/>
    </location>
</feature>
<protein>
    <submittedName>
        <fullName evidence="3">DNA transformation protein TfoX1</fullName>
    </submittedName>
</protein>
<name>A0A679J251_VARPD</name>
<dbReference type="InterPro" id="IPR007076">
    <property type="entry name" value="TfoX_N"/>
</dbReference>
<dbReference type="RefSeq" id="WP_339089991.1">
    <property type="nucleotide sequence ID" value="NZ_LR743507.1"/>
</dbReference>
<feature type="compositionally biased region" description="Basic residues" evidence="1">
    <location>
        <begin position="111"/>
        <end position="153"/>
    </location>
</feature>
<proteinExistence type="predicted"/>
<dbReference type="AlphaFoldDB" id="A0A679J251"/>
<dbReference type="SUPFAM" id="SSF159894">
    <property type="entry name" value="YgaC/TfoX-N like"/>
    <property type="match status" value="1"/>
</dbReference>
<evidence type="ECO:0000259" key="2">
    <source>
        <dbReference type="Pfam" id="PF04993"/>
    </source>
</evidence>
<sequence length="153" mass="17229">MSAFVDSLHETFERLGRIEARRMFGGYGIYHEGRMFALVTGDTLYLKSDAESAPHFDRLNLPPFTYMRRQGKSMPMSYRQAPADLFEDREEAARWGRLAYESALRSGQPPKPRKPPAARKAAAKKAPAKKAPPKKTAVKKTTVKKKTTKAASR</sequence>
<dbReference type="Gene3D" id="3.30.1460.30">
    <property type="entry name" value="YgaC/TfoX-N like chaperone"/>
    <property type="match status" value="1"/>
</dbReference>
<evidence type="ECO:0000313" key="3">
    <source>
        <dbReference type="EMBL" id="CAA2103572.1"/>
    </source>
</evidence>
<dbReference type="EMBL" id="LR743507">
    <property type="protein sequence ID" value="CAA2103572.1"/>
    <property type="molecule type" value="Genomic_DNA"/>
</dbReference>
<organism evidence="3">
    <name type="scientific">Variovorax paradoxus</name>
    <dbReference type="NCBI Taxonomy" id="34073"/>
    <lineage>
        <taxon>Bacteria</taxon>
        <taxon>Pseudomonadati</taxon>
        <taxon>Pseudomonadota</taxon>
        <taxon>Betaproteobacteria</taxon>
        <taxon>Burkholderiales</taxon>
        <taxon>Comamonadaceae</taxon>
        <taxon>Variovorax</taxon>
    </lineage>
</organism>
<feature type="domain" description="TfoX N-terminal" evidence="2">
    <location>
        <begin position="10"/>
        <end position="103"/>
    </location>
</feature>
<evidence type="ECO:0000256" key="1">
    <source>
        <dbReference type="SAM" id="MobiDB-lite"/>
    </source>
</evidence>
<dbReference type="PANTHER" id="PTHR36121:SF1">
    <property type="entry name" value="PROTEIN SXY"/>
    <property type="match status" value="1"/>
</dbReference>